<dbReference type="Proteomes" id="UP001054889">
    <property type="component" value="Unassembled WGS sequence"/>
</dbReference>
<name>A0AAV5G0I4_ELECO</name>
<sequence>MSIQNPCPDVAAELSSFVEEETPSSDVAAELPSFIEEEAEVIRDRMQRNSRRCITPKSTWIKRRHEDLVRNRIILLKSFEKEIMKETNGPDWEEEAFDPKRHWRRRRPIFVTCVRNVVPGNSARASIMVPSRTTDSYLLLTGPSRPVMIIDPVTFEVDLKVKGETESEDKILSLKIFHKRVDDFLNLRHFSSKRSTVEFAFAVDLEAVEATVDSVKIISGSWPGHLRGRVVSRTTNIAQKDVVLLDSRDGRMPIASDGKIELSRSVLSVPVGGELTICVEAFKVGDKSVVEKVNFKQLDAGWSQATCYLGFCEVQINVAWSLFTRNKDMQSRIKAGILSNLAKAHNMLSKDNV</sequence>
<comment type="caution">
    <text evidence="2">The sequence shown here is derived from an EMBL/GenBank/DDBJ whole genome shotgun (WGS) entry which is preliminary data.</text>
</comment>
<dbReference type="EMBL" id="BQKI01000146">
    <property type="protein sequence ID" value="GJN40553.1"/>
    <property type="molecule type" value="Genomic_DNA"/>
</dbReference>
<keyword evidence="3" id="KW-1185">Reference proteome</keyword>
<reference evidence="2" key="2">
    <citation type="submission" date="2021-12" db="EMBL/GenBank/DDBJ databases">
        <title>Resequencing data analysis of finger millet.</title>
        <authorList>
            <person name="Hatakeyama M."/>
            <person name="Aluri S."/>
            <person name="Balachadran M.T."/>
            <person name="Sivarajan S.R."/>
            <person name="Poveda L."/>
            <person name="Shimizu-Inatsugi R."/>
            <person name="Schlapbach R."/>
            <person name="Sreeman S.M."/>
            <person name="Shimizu K.K."/>
        </authorList>
    </citation>
    <scope>NUCLEOTIDE SEQUENCE</scope>
</reference>
<gene>
    <name evidence="2" type="primary">gb29784</name>
    <name evidence="2" type="ORF">PR202_gb29784</name>
</gene>
<dbReference type="AlphaFoldDB" id="A0AAV5G0I4"/>
<evidence type="ECO:0000259" key="1">
    <source>
        <dbReference type="Pfam" id="PF20241"/>
    </source>
</evidence>
<organism evidence="2 3">
    <name type="scientific">Eleusine coracana subsp. coracana</name>
    <dbReference type="NCBI Taxonomy" id="191504"/>
    <lineage>
        <taxon>Eukaryota</taxon>
        <taxon>Viridiplantae</taxon>
        <taxon>Streptophyta</taxon>
        <taxon>Embryophyta</taxon>
        <taxon>Tracheophyta</taxon>
        <taxon>Spermatophyta</taxon>
        <taxon>Magnoliopsida</taxon>
        <taxon>Liliopsida</taxon>
        <taxon>Poales</taxon>
        <taxon>Poaceae</taxon>
        <taxon>PACMAD clade</taxon>
        <taxon>Chloridoideae</taxon>
        <taxon>Cynodonteae</taxon>
        <taxon>Eleusininae</taxon>
        <taxon>Eleusine</taxon>
    </lineage>
</organism>
<dbReference type="InterPro" id="IPR046533">
    <property type="entry name" value="DUF6598"/>
</dbReference>
<reference evidence="2" key="1">
    <citation type="journal article" date="2018" name="DNA Res.">
        <title>Multiple hybrid de novo genome assembly of finger millet, an orphan allotetraploid crop.</title>
        <authorList>
            <person name="Hatakeyama M."/>
            <person name="Aluri S."/>
            <person name="Balachadran M.T."/>
            <person name="Sivarajan S.R."/>
            <person name="Patrignani A."/>
            <person name="Gruter S."/>
            <person name="Poveda L."/>
            <person name="Shimizu-Inatsugi R."/>
            <person name="Baeten J."/>
            <person name="Francoijs K.J."/>
            <person name="Nataraja K.N."/>
            <person name="Reddy Y.A.N."/>
            <person name="Phadnis S."/>
            <person name="Ravikumar R.L."/>
            <person name="Schlapbach R."/>
            <person name="Sreeman S.M."/>
            <person name="Shimizu K.K."/>
        </authorList>
    </citation>
    <scope>NUCLEOTIDE SEQUENCE</scope>
</reference>
<dbReference type="Pfam" id="PF20241">
    <property type="entry name" value="DUF6598"/>
    <property type="match status" value="1"/>
</dbReference>
<dbReference type="PANTHER" id="PTHR33065:SF88">
    <property type="entry name" value="OS11G0104220 PROTEIN"/>
    <property type="match status" value="1"/>
</dbReference>
<feature type="domain" description="DUF6598" evidence="1">
    <location>
        <begin position="134"/>
        <end position="318"/>
    </location>
</feature>
<dbReference type="PANTHER" id="PTHR33065">
    <property type="entry name" value="OS07G0486400 PROTEIN"/>
    <property type="match status" value="1"/>
</dbReference>
<proteinExistence type="predicted"/>
<evidence type="ECO:0000313" key="3">
    <source>
        <dbReference type="Proteomes" id="UP001054889"/>
    </source>
</evidence>
<protein>
    <recommendedName>
        <fullName evidence="1">DUF6598 domain-containing protein</fullName>
    </recommendedName>
</protein>
<accession>A0AAV5G0I4</accession>
<evidence type="ECO:0000313" key="2">
    <source>
        <dbReference type="EMBL" id="GJN40553.1"/>
    </source>
</evidence>